<dbReference type="AlphaFoldDB" id="A0A1M6B103"/>
<keyword evidence="3 6" id="KW-0347">Helicase</keyword>
<evidence type="ECO:0000256" key="3">
    <source>
        <dbReference type="ARBA" id="ARBA00022806"/>
    </source>
</evidence>
<evidence type="ECO:0000256" key="1">
    <source>
        <dbReference type="ARBA" id="ARBA00022741"/>
    </source>
</evidence>
<dbReference type="EMBL" id="FQZM01000004">
    <property type="protein sequence ID" value="SHI42371.1"/>
    <property type="molecule type" value="Genomic_DNA"/>
</dbReference>
<dbReference type="STRING" id="1121432.SAMN02745219_00269"/>
<feature type="domain" description="Helicase ATP-binding" evidence="5">
    <location>
        <begin position="56"/>
        <end position="214"/>
    </location>
</feature>
<evidence type="ECO:0000313" key="6">
    <source>
        <dbReference type="EMBL" id="SHI42371.1"/>
    </source>
</evidence>
<dbReference type="GO" id="GO:0003676">
    <property type="term" value="F:nucleic acid binding"/>
    <property type="evidence" value="ECO:0007669"/>
    <property type="project" value="InterPro"/>
</dbReference>
<dbReference type="SMART" id="SM00487">
    <property type="entry name" value="DEXDc"/>
    <property type="match status" value="1"/>
</dbReference>
<dbReference type="Pfam" id="PF00270">
    <property type="entry name" value="DEAD"/>
    <property type="match status" value="1"/>
</dbReference>
<dbReference type="GO" id="GO:0005524">
    <property type="term" value="F:ATP binding"/>
    <property type="evidence" value="ECO:0007669"/>
    <property type="project" value="UniProtKB-KW"/>
</dbReference>
<dbReference type="InterPro" id="IPR027417">
    <property type="entry name" value="P-loop_NTPase"/>
</dbReference>
<dbReference type="InterPro" id="IPR011545">
    <property type="entry name" value="DEAD/DEAH_box_helicase_dom"/>
</dbReference>
<keyword evidence="4" id="KW-0067">ATP-binding</keyword>
<evidence type="ECO:0000256" key="4">
    <source>
        <dbReference type="ARBA" id="ARBA00022840"/>
    </source>
</evidence>
<dbReference type="InterPro" id="IPR050699">
    <property type="entry name" value="RNA-DNA_Helicase"/>
</dbReference>
<dbReference type="GO" id="GO:0004386">
    <property type="term" value="F:helicase activity"/>
    <property type="evidence" value="ECO:0007669"/>
    <property type="project" value="UniProtKB-KW"/>
</dbReference>
<dbReference type="SUPFAM" id="SSF52540">
    <property type="entry name" value="P-loop containing nucleoside triphosphate hydrolases"/>
    <property type="match status" value="1"/>
</dbReference>
<keyword evidence="1" id="KW-0547">Nucleotide-binding</keyword>
<protein>
    <submittedName>
        <fullName evidence="6">DEAD/DEAH box helicase</fullName>
    </submittedName>
</protein>
<dbReference type="PANTHER" id="PTHR12131:SF1">
    <property type="entry name" value="ATP-DEPENDENT RNA HELICASE SUPV3L1, MITOCHONDRIAL-RELATED"/>
    <property type="match status" value="1"/>
</dbReference>
<keyword evidence="7" id="KW-1185">Reference proteome</keyword>
<evidence type="ECO:0000313" key="7">
    <source>
        <dbReference type="Proteomes" id="UP000184529"/>
    </source>
</evidence>
<dbReference type="GO" id="GO:0016787">
    <property type="term" value="F:hydrolase activity"/>
    <property type="evidence" value="ECO:0007669"/>
    <property type="project" value="UniProtKB-KW"/>
</dbReference>
<dbReference type="PROSITE" id="PS51192">
    <property type="entry name" value="HELICASE_ATP_BIND_1"/>
    <property type="match status" value="1"/>
</dbReference>
<dbReference type="GO" id="GO:0055087">
    <property type="term" value="C:Ski complex"/>
    <property type="evidence" value="ECO:0007669"/>
    <property type="project" value="TreeGrafter"/>
</dbReference>
<organism evidence="6 7">
    <name type="scientific">Desulfofundulus thermosubterraneus DSM 16057</name>
    <dbReference type="NCBI Taxonomy" id="1121432"/>
    <lineage>
        <taxon>Bacteria</taxon>
        <taxon>Bacillati</taxon>
        <taxon>Bacillota</taxon>
        <taxon>Clostridia</taxon>
        <taxon>Eubacteriales</taxon>
        <taxon>Peptococcaceae</taxon>
        <taxon>Desulfofundulus</taxon>
    </lineage>
</organism>
<dbReference type="InterPro" id="IPR014001">
    <property type="entry name" value="Helicase_ATP-bd"/>
</dbReference>
<dbReference type="Gene3D" id="3.40.50.300">
    <property type="entry name" value="P-loop containing nucleotide triphosphate hydrolases"/>
    <property type="match status" value="1"/>
</dbReference>
<dbReference type="Proteomes" id="UP000184529">
    <property type="component" value="Unassembled WGS sequence"/>
</dbReference>
<keyword evidence="2" id="KW-0378">Hydrolase</keyword>
<evidence type="ECO:0000256" key="2">
    <source>
        <dbReference type="ARBA" id="ARBA00022801"/>
    </source>
</evidence>
<name>A0A1M6B103_9FIRM</name>
<evidence type="ECO:0000259" key="5">
    <source>
        <dbReference type="PROSITE" id="PS51192"/>
    </source>
</evidence>
<gene>
    <name evidence="6" type="ORF">SAMN02745219_00269</name>
</gene>
<proteinExistence type="predicted"/>
<dbReference type="PANTHER" id="PTHR12131">
    <property type="entry name" value="ATP-DEPENDENT RNA AND DNA HELICASE"/>
    <property type="match status" value="1"/>
</dbReference>
<accession>A0A1M6B103</accession>
<reference evidence="7" key="1">
    <citation type="submission" date="2016-11" db="EMBL/GenBank/DDBJ databases">
        <authorList>
            <person name="Varghese N."/>
            <person name="Submissions S."/>
        </authorList>
    </citation>
    <scope>NUCLEOTIDE SEQUENCE [LARGE SCALE GENOMIC DNA]</scope>
    <source>
        <strain evidence="7">DSM 16057</strain>
    </source>
</reference>
<sequence length="274" mass="31098">MAIVKIAKHQRKDGFVTLAQKKETGARGKRRPRRRRSKVVLPAGPLKLDRFQEEAIAALLEGYTVLVAAPTGTGKTLIAEKLLEHILAAGKGAVYTSPIKALSNQKFRDFGQLFGPERVGLITGDLSINERAPLLVMTTEIFRNWCFANPEELEYTSYVIFDEMHYLDDPERGTAWEESIIFAPPHMKILGLSATVPNIQEISSWMAEVRGEVVKVVEERCRAVPLEISWIAPGGDVLDEEEAREEIAERQEIRRWRRQRWNEVTAAGWEELDY</sequence>
<dbReference type="GO" id="GO:0070478">
    <property type="term" value="P:nuclear-transcribed mRNA catabolic process, 3'-5' exonucleolytic nonsense-mediated decay"/>
    <property type="evidence" value="ECO:0007669"/>
    <property type="project" value="TreeGrafter"/>
</dbReference>